<gene>
    <name evidence="1" type="ORF">TRAPUB_9746</name>
</gene>
<keyword evidence="2" id="KW-1185">Reference proteome</keyword>
<proteinExistence type="predicted"/>
<dbReference type="AlphaFoldDB" id="A0A1M2W1R4"/>
<sequence>MNLNVIAGLPEYCPAVQNAVPGAAGKQGGVMNNTSESFPAYMDWPDAQTTGHSTQPEECFFTPTHGVATSESYGANYDATYDAPYDALSTTMPFFHPH</sequence>
<dbReference type="Proteomes" id="UP000184267">
    <property type="component" value="Unassembled WGS sequence"/>
</dbReference>
<protein>
    <submittedName>
        <fullName evidence="1">Uncharacterized protein</fullName>
    </submittedName>
</protein>
<organism evidence="1 2">
    <name type="scientific">Trametes pubescens</name>
    <name type="common">White-rot fungus</name>
    <dbReference type="NCBI Taxonomy" id="154538"/>
    <lineage>
        <taxon>Eukaryota</taxon>
        <taxon>Fungi</taxon>
        <taxon>Dikarya</taxon>
        <taxon>Basidiomycota</taxon>
        <taxon>Agaricomycotina</taxon>
        <taxon>Agaricomycetes</taxon>
        <taxon>Polyporales</taxon>
        <taxon>Polyporaceae</taxon>
        <taxon>Trametes</taxon>
    </lineage>
</organism>
<dbReference type="EMBL" id="MNAD01000371">
    <property type="protein sequence ID" value="OJT13710.1"/>
    <property type="molecule type" value="Genomic_DNA"/>
</dbReference>
<accession>A0A1M2W1R4</accession>
<evidence type="ECO:0000313" key="2">
    <source>
        <dbReference type="Proteomes" id="UP000184267"/>
    </source>
</evidence>
<name>A0A1M2W1R4_TRAPU</name>
<reference evidence="1 2" key="1">
    <citation type="submission" date="2016-10" db="EMBL/GenBank/DDBJ databases">
        <title>Genome sequence of the basidiomycete white-rot fungus Trametes pubescens.</title>
        <authorList>
            <person name="Makela M.R."/>
            <person name="Granchi Z."/>
            <person name="Peng M."/>
            <person name="De Vries R.P."/>
            <person name="Grigoriev I."/>
            <person name="Riley R."/>
            <person name="Hilden K."/>
        </authorList>
    </citation>
    <scope>NUCLEOTIDE SEQUENCE [LARGE SCALE GENOMIC DNA]</scope>
    <source>
        <strain evidence="1 2">FBCC735</strain>
    </source>
</reference>
<evidence type="ECO:0000313" key="1">
    <source>
        <dbReference type="EMBL" id="OJT13710.1"/>
    </source>
</evidence>
<comment type="caution">
    <text evidence="1">The sequence shown here is derived from an EMBL/GenBank/DDBJ whole genome shotgun (WGS) entry which is preliminary data.</text>
</comment>